<gene>
    <name evidence="2" type="ORF">A6R68_09466</name>
</gene>
<evidence type="ECO:0000313" key="3">
    <source>
        <dbReference type="Proteomes" id="UP000092124"/>
    </source>
</evidence>
<keyword evidence="1" id="KW-0472">Membrane</keyword>
<sequence length="149" mass="17613">PSHSSWIDSEIRVFLLEWEVVEQAIGHQGQNMYIIARAIHQQLYQRGLQKTWHDCLQLLLDMVTLYNRLCHVKLGIEPLFFLIWKTSTGCWATDWRRATSQDLSMMELVTPCFPYTLNLQRYCHLLCTILGIMASLFLLERFKGIHRRC</sequence>
<reference evidence="2 3" key="1">
    <citation type="submission" date="2016-06" db="EMBL/GenBank/DDBJ databases">
        <title>The Draft Genome Sequence and Annotation of the Desert Woodrat Neotoma lepida.</title>
        <authorList>
            <person name="Campbell M."/>
            <person name="Oakeson K.F."/>
            <person name="Yandell M."/>
            <person name="Halpert J.R."/>
            <person name="Dearing D."/>
        </authorList>
    </citation>
    <scope>NUCLEOTIDE SEQUENCE [LARGE SCALE GENOMIC DNA]</scope>
    <source>
        <strain evidence="2">417</strain>
        <tissue evidence="2">Liver</tissue>
    </source>
</reference>
<keyword evidence="1" id="KW-0812">Transmembrane</keyword>
<feature type="transmembrane region" description="Helical" evidence="1">
    <location>
        <begin position="119"/>
        <end position="139"/>
    </location>
</feature>
<proteinExistence type="predicted"/>
<evidence type="ECO:0000313" key="2">
    <source>
        <dbReference type="EMBL" id="OBS59410.1"/>
    </source>
</evidence>
<keyword evidence="1" id="KW-1133">Transmembrane helix</keyword>
<organism evidence="2 3">
    <name type="scientific">Neotoma lepida</name>
    <name type="common">Desert woodrat</name>
    <dbReference type="NCBI Taxonomy" id="56216"/>
    <lineage>
        <taxon>Eukaryota</taxon>
        <taxon>Metazoa</taxon>
        <taxon>Chordata</taxon>
        <taxon>Craniata</taxon>
        <taxon>Vertebrata</taxon>
        <taxon>Euteleostomi</taxon>
        <taxon>Mammalia</taxon>
        <taxon>Eutheria</taxon>
        <taxon>Euarchontoglires</taxon>
        <taxon>Glires</taxon>
        <taxon>Rodentia</taxon>
        <taxon>Myomorpha</taxon>
        <taxon>Muroidea</taxon>
        <taxon>Cricetidae</taxon>
        <taxon>Neotominae</taxon>
        <taxon>Neotoma</taxon>
    </lineage>
</organism>
<dbReference type="AlphaFoldDB" id="A0A1A6G0S8"/>
<accession>A0A1A6G0S8</accession>
<comment type="caution">
    <text evidence="2">The sequence shown here is derived from an EMBL/GenBank/DDBJ whole genome shotgun (WGS) entry which is preliminary data.</text>
</comment>
<evidence type="ECO:0000256" key="1">
    <source>
        <dbReference type="SAM" id="Phobius"/>
    </source>
</evidence>
<keyword evidence="3" id="KW-1185">Reference proteome</keyword>
<dbReference type="PANTHER" id="PTHR31512:SF2">
    <property type="entry name" value="MYB_SANT DNA BINDING DOMAIN CONTAINING 5"/>
    <property type="match status" value="1"/>
</dbReference>
<feature type="non-terminal residue" evidence="2">
    <location>
        <position position="149"/>
    </location>
</feature>
<feature type="non-terminal residue" evidence="2">
    <location>
        <position position="1"/>
    </location>
</feature>
<dbReference type="Proteomes" id="UP000092124">
    <property type="component" value="Unassembled WGS sequence"/>
</dbReference>
<dbReference type="PANTHER" id="PTHR31512">
    <property type="entry name" value="GENE 12569-RELATED"/>
    <property type="match status" value="1"/>
</dbReference>
<name>A0A1A6G0S8_NEOLE</name>
<dbReference type="EMBL" id="LZPO01108115">
    <property type="protein sequence ID" value="OBS59410.1"/>
    <property type="molecule type" value="Genomic_DNA"/>
</dbReference>
<protein>
    <submittedName>
        <fullName evidence="2">Uncharacterized protein</fullName>
    </submittedName>
</protein>
<dbReference type="OrthoDB" id="9713707at2759"/>